<accession>A0ABZ3D3M5</accession>
<dbReference type="Proteomes" id="UP001449795">
    <property type="component" value="Chromosome"/>
</dbReference>
<dbReference type="InterPro" id="IPR042245">
    <property type="entry name" value="Tgt2/MlaC_sf"/>
</dbReference>
<protein>
    <submittedName>
        <fullName evidence="1">ABC transporter substrate-binding protein</fullName>
    </submittedName>
</protein>
<dbReference type="InterPro" id="IPR008869">
    <property type="entry name" value="MlaC/ttg2D"/>
</dbReference>
<dbReference type="Pfam" id="PF05494">
    <property type="entry name" value="MlaC"/>
    <property type="match status" value="1"/>
</dbReference>
<dbReference type="EMBL" id="CP152276">
    <property type="protein sequence ID" value="XAE42362.1"/>
    <property type="molecule type" value="Genomic_DNA"/>
</dbReference>
<dbReference type="Gene3D" id="3.10.450.710">
    <property type="entry name" value="Tgt2/MlaC"/>
    <property type="match status" value="1"/>
</dbReference>
<name>A0ABZ3D3M5_9PROT</name>
<dbReference type="RefSeq" id="WP_342628119.1">
    <property type="nucleotide sequence ID" value="NZ_CP152276.1"/>
</dbReference>
<sequence length="259" mass="27361">MRAKRPGRSNRQRRARIPTLAKGDNRTEIMMVMRRLTFSLPVALGVGLAVLPVAAPVFGPAAASAQTGAQTGAQAGTQAPAAAVGPVSALYAALQQIQAATGSSFAQRAQILAPVVDKVYDLETVLRASVGLRYGGLSGDDRQKLLSVFRQFTVARYVSSFKPGGDARFNVNPAPRPSPVGSDQIVTTHIGSTDDPDGTEIDYVMRPGPQGWHIVDVLLNAHISQVAAQRSDFSSTLASGNVQNLISLLEKKVKAFSEG</sequence>
<evidence type="ECO:0000313" key="2">
    <source>
        <dbReference type="Proteomes" id="UP001449795"/>
    </source>
</evidence>
<organism evidence="1 2">
    <name type="scientific">Nguyenibacter vanlangensis</name>
    <dbReference type="NCBI Taxonomy" id="1216886"/>
    <lineage>
        <taxon>Bacteria</taxon>
        <taxon>Pseudomonadati</taxon>
        <taxon>Pseudomonadota</taxon>
        <taxon>Alphaproteobacteria</taxon>
        <taxon>Acetobacterales</taxon>
        <taxon>Acetobacteraceae</taxon>
        <taxon>Nguyenibacter</taxon>
    </lineage>
</organism>
<reference evidence="1 2" key="1">
    <citation type="submission" date="2024-04" db="EMBL/GenBank/DDBJ databases">
        <title>Complete genome sequence of Nguyenibacter vanlangesis HBCM-1154, a strain capable of nitrogen fixation, IAA production, and phosphorus solubilization isolated from sugarcane soil.</title>
        <authorList>
            <person name="MY HANH P."/>
        </authorList>
    </citation>
    <scope>NUCLEOTIDE SEQUENCE [LARGE SCALE GENOMIC DNA]</scope>
    <source>
        <strain evidence="1 2">HBCM 1154</strain>
    </source>
</reference>
<gene>
    <name evidence="1" type="ORF">AAC691_19220</name>
</gene>
<evidence type="ECO:0000313" key="1">
    <source>
        <dbReference type="EMBL" id="XAE42362.1"/>
    </source>
</evidence>
<keyword evidence="2" id="KW-1185">Reference proteome</keyword>
<proteinExistence type="predicted"/>